<feature type="compositionally biased region" description="Polar residues" evidence="1">
    <location>
        <begin position="51"/>
        <end position="60"/>
    </location>
</feature>
<dbReference type="AlphaFoldDB" id="A0A0E0JL36"/>
<dbReference type="EnsemblPlants" id="OPUNC01G22710.1">
    <property type="protein sequence ID" value="OPUNC01G22710.1"/>
    <property type="gene ID" value="OPUNC01G22710"/>
</dbReference>
<evidence type="ECO:0000256" key="1">
    <source>
        <dbReference type="SAM" id="MobiDB-lite"/>
    </source>
</evidence>
<proteinExistence type="predicted"/>
<dbReference type="Gramene" id="OPUNC01G22710.1">
    <property type="protein sequence ID" value="OPUNC01G22710.1"/>
    <property type="gene ID" value="OPUNC01G22710"/>
</dbReference>
<feature type="region of interest" description="Disordered" evidence="1">
    <location>
        <begin position="50"/>
        <end position="113"/>
    </location>
</feature>
<evidence type="ECO:0000313" key="2">
    <source>
        <dbReference type="EnsemblPlants" id="OPUNC01G22710.1"/>
    </source>
</evidence>
<name>A0A0E0JL36_ORYPU</name>
<evidence type="ECO:0000313" key="3">
    <source>
        <dbReference type="Proteomes" id="UP000026962"/>
    </source>
</evidence>
<reference evidence="2" key="1">
    <citation type="submission" date="2015-04" db="UniProtKB">
        <authorList>
            <consortium name="EnsemblPlants"/>
        </authorList>
    </citation>
    <scope>IDENTIFICATION</scope>
</reference>
<accession>A0A0E0JL36</accession>
<dbReference type="HOGENOM" id="CLU_2201251_0_0_1"/>
<organism evidence="2">
    <name type="scientific">Oryza punctata</name>
    <name type="common">Red rice</name>
    <dbReference type="NCBI Taxonomy" id="4537"/>
    <lineage>
        <taxon>Eukaryota</taxon>
        <taxon>Viridiplantae</taxon>
        <taxon>Streptophyta</taxon>
        <taxon>Embryophyta</taxon>
        <taxon>Tracheophyta</taxon>
        <taxon>Spermatophyta</taxon>
        <taxon>Magnoliopsida</taxon>
        <taxon>Liliopsida</taxon>
        <taxon>Poales</taxon>
        <taxon>Poaceae</taxon>
        <taxon>BOP clade</taxon>
        <taxon>Oryzoideae</taxon>
        <taxon>Oryzeae</taxon>
        <taxon>Oryzinae</taxon>
        <taxon>Oryza</taxon>
    </lineage>
</organism>
<protein>
    <submittedName>
        <fullName evidence="2">Uncharacterized protein</fullName>
    </submittedName>
</protein>
<keyword evidence="3" id="KW-1185">Reference proteome</keyword>
<feature type="compositionally biased region" description="Low complexity" evidence="1">
    <location>
        <begin position="64"/>
        <end position="78"/>
    </location>
</feature>
<reference evidence="2" key="2">
    <citation type="submission" date="2018-05" db="EMBL/GenBank/DDBJ databases">
        <title>OpunRS2 (Oryza punctata Reference Sequence Version 2).</title>
        <authorList>
            <person name="Zhang J."/>
            <person name="Kudrna D."/>
            <person name="Lee S."/>
            <person name="Talag J."/>
            <person name="Welchert J."/>
            <person name="Wing R.A."/>
        </authorList>
    </citation>
    <scope>NUCLEOTIDE SEQUENCE [LARGE SCALE GENOMIC DNA]</scope>
</reference>
<dbReference type="STRING" id="4537.A0A0E0JL36"/>
<dbReference type="Proteomes" id="UP000026962">
    <property type="component" value="Chromosome 1"/>
</dbReference>
<sequence>MEPGVSIESGSAIRVVVLPMGGPIPPVCLRDCTALVARHTHVDLASLRPYYSNTTRAPSRTNRETPAASTSSSCSAAECPRRGRTFSPHARERKVDVVGRSPLMKLSCPKRPR</sequence>